<dbReference type="InterPro" id="IPR046742">
    <property type="entry name" value="DUF6792"/>
</dbReference>
<dbReference type="Proteomes" id="UP000198935">
    <property type="component" value="Unassembled WGS sequence"/>
</dbReference>
<organism evidence="2 3">
    <name type="scientific">Evansella caseinilytica</name>
    <dbReference type="NCBI Taxonomy" id="1503961"/>
    <lineage>
        <taxon>Bacteria</taxon>
        <taxon>Bacillati</taxon>
        <taxon>Bacillota</taxon>
        <taxon>Bacilli</taxon>
        <taxon>Bacillales</taxon>
        <taxon>Bacillaceae</taxon>
        <taxon>Evansella</taxon>
    </lineage>
</organism>
<dbReference type="AlphaFoldDB" id="A0A1H3UQR4"/>
<evidence type="ECO:0000313" key="3">
    <source>
        <dbReference type="Proteomes" id="UP000198935"/>
    </source>
</evidence>
<dbReference type="STRING" id="1503961.SAMN05421736_12418"/>
<keyword evidence="3" id="KW-1185">Reference proteome</keyword>
<sequence length="674" mass="77493">MANEEVLNSDLLRARMMELEYGEVTIEEVKRIYIEETGKAPPGNITIYRSDDFKEELRKGEHYSGFDGTVIHFYDERQGINQMYMITRGSESSEKDSGKPLDWAYNAIGIATGQNDSQYADAERFDQIVTAEIEQKTKKSEIPMKKIGLGHSLGGNLIVMLKLITGQYDMVYAINPAPPSVYQLAYIDRQFQRQLSEKFNLNLGDDFNAIYDIDHDELIAFGEAYYKNKIDETTIQRLIMAEDVLYALSIARGFMNIGVGDPVNSIEGFDGLRGVTEQIPASFLKQLQLYLAQYADDYNENGFNGFIRALTGFRPELLDSFFQFAVLYITKGYSKETFINGAKLSWDYHTNIFPMLYDMAKKIPEALKFVSFLLENLPPVLEEFVTAGILTTEEKDIILHELQAIKDNLQMLLVSLALTSDYRNRHLAMNSIKEYYLEIKKSFENIKTNFQPVLDAFGESAEAHSLAHVIEVLGKADGTDVYRMYDERKDMYLVKTPEEAGISLDPAALIRLQRNPLAAFLTGDIHDGKPIKVNISSAVRIYRKGLETCEQLRRELKIIKTMYEHEYLDDYDERKRKLRAKINDMEQSPGYYQEQFLGRFPADAQQVNLIKKIVVHEDIPAFPSSIEMYFEEAVFAHYEKEIEKTWELIEAIKLSIEVFFDKEKEISKLFTVSY</sequence>
<reference evidence="3" key="1">
    <citation type="submission" date="2016-10" db="EMBL/GenBank/DDBJ databases">
        <authorList>
            <person name="Varghese N."/>
            <person name="Submissions S."/>
        </authorList>
    </citation>
    <scope>NUCLEOTIDE SEQUENCE [LARGE SCALE GENOMIC DNA]</scope>
    <source>
        <strain evidence="3">SP</strain>
    </source>
</reference>
<protein>
    <recommendedName>
        <fullName evidence="1">DUF6792 domain-containing protein</fullName>
    </recommendedName>
</protein>
<dbReference type="Pfam" id="PF20591">
    <property type="entry name" value="DUF6792"/>
    <property type="match status" value="1"/>
</dbReference>
<accession>A0A1H3UQR4</accession>
<dbReference type="OrthoDB" id="2712710at2"/>
<evidence type="ECO:0000313" key="2">
    <source>
        <dbReference type="EMBL" id="SDZ64225.1"/>
    </source>
</evidence>
<evidence type="ECO:0000259" key="1">
    <source>
        <dbReference type="Pfam" id="PF20591"/>
    </source>
</evidence>
<name>A0A1H3UQR4_9BACI</name>
<dbReference type="EMBL" id="FNPI01000024">
    <property type="protein sequence ID" value="SDZ64225.1"/>
    <property type="molecule type" value="Genomic_DNA"/>
</dbReference>
<gene>
    <name evidence="2" type="ORF">SAMN05421736_12418</name>
</gene>
<feature type="domain" description="DUF6792" evidence="1">
    <location>
        <begin position="23"/>
        <end position="246"/>
    </location>
</feature>
<proteinExistence type="predicted"/>